<organism evidence="1 2">
    <name type="scientific">Klebsiella phage BUCT631</name>
    <dbReference type="NCBI Taxonomy" id="2996057"/>
    <lineage>
        <taxon>Viruses</taxon>
        <taxon>Duplodnaviria</taxon>
        <taxon>Heunggongvirae</taxon>
        <taxon>Uroviricota</taxon>
        <taxon>Caudoviricetes</taxon>
        <taxon>Autographivirales</taxon>
        <taxon>Autoscriptoviridae</taxon>
        <taxon>Slopekvirinae</taxon>
        <taxon>Drulisvirus</taxon>
        <taxon>Drulisvirus BUCT631</taxon>
    </lineage>
</organism>
<keyword evidence="2" id="KW-1185">Reference proteome</keyword>
<evidence type="ECO:0000313" key="1">
    <source>
        <dbReference type="EMBL" id="WAK45681.1"/>
    </source>
</evidence>
<dbReference type="Proteomes" id="UP001163983">
    <property type="component" value="Segment"/>
</dbReference>
<reference evidence="1" key="1">
    <citation type="submission" date="2022-11" db="EMBL/GenBank/DDBJ databases">
        <authorList>
            <person name="Han P."/>
            <person name="Pu M."/>
            <person name="Li Y."/>
            <person name="Fan H."/>
            <person name="Tong Y."/>
        </authorList>
    </citation>
    <scope>NUCLEOTIDE SEQUENCE</scope>
</reference>
<proteinExistence type="predicted"/>
<name>A0A9E9BZV8_9CAUD</name>
<evidence type="ECO:0000313" key="2">
    <source>
        <dbReference type="Proteomes" id="UP001163983"/>
    </source>
</evidence>
<dbReference type="EMBL" id="OP852425">
    <property type="protein sequence ID" value="WAK45681.1"/>
    <property type="molecule type" value="Genomic_DNA"/>
</dbReference>
<accession>A0A9E9BZV8</accession>
<sequence length="165" mass="18266">MSKFKVGDKVVRTVCSRDDEGFLRMLGEAAYYTVTSVSIGGCWLQVNGVSKVYAERPWAAGNFELYQEPEDELPPVPDSVMYFNSVRDEGNDQHLVVERTDRSDGWADEATGHIGLKVAPRTGSTRAGMSIGINLTPDAALQLAHDLRRMAMDIKRKEKALCEPS</sequence>
<protein>
    <submittedName>
        <fullName evidence="1">Uncharacterized protein</fullName>
    </submittedName>
</protein>